<organism evidence="3">
    <name type="scientific">Drosophila persimilis</name>
    <name type="common">Fruit fly</name>
    <dbReference type="NCBI Taxonomy" id="7234"/>
    <lineage>
        <taxon>Eukaryota</taxon>
        <taxon>Metazoa</taxon>
        <taxon>Ecdysozoa</taxon>
        <taxon>Arthropoda</taxon>
        <taxon>Hexapoda</taxon>
        <taxon>Insecta</taxon>
        <taxon>Pterygota</taxon>
        <taxon>Neoptera</taxon>
        <taxon>Endopterygota</taxon>
        <taxon>Diptera</taxon>
        <taxon>Brachycera</taxon>
        <taxon>Muscomorpha</taxon>
        <taxon>Ephydroidea</taxon>
        <taxon>Drosophilidae</taxon>
        <taxon>Drosophila</taxon>
        <taxon>Sophophora</taxon>
    </lineage>
</organism>
<evidence type="ECO:0000313" key="3">
    <source>
        <dbReference type="Proteomes" id="UP000008744"/>
    </source>
</evidence>
<keyword evidence="3" id="KW-1185">Reference proteome</keyword>
<proteinExistence type="predicted"/>
<accession>B4GTS1</accession>
<feature type="compositionally biased region" description="Polar residues" evidence="1">
    <location>
        <begin position="107"/>
        <end position="121"/>
    </location>
</feature>
<dbReference type="Proteomes" id="UP000008744">
    <property type="component" value="Unassembled WGS sequence"/>
</dbReference>
<feature type="region of interest" description="Disordered" evidence="1">
    <location>
        <begin position="94"/>
        <end position="141"/>
    </location>
</feature>
<gene>
    <name evidence="2" type="primary">Dper\GL14406</name>
    <name evidence="2" type="ORF">Dper_GL14406</name>
</gene>
<evidence type="ECO:0000256" key="1">
    <source>
        <dbReference type="SAM" id="MobiDB-lite"/>
    </source>
</evidence>
<dbReference type="AlphaFoldDB" id="B4GTS1"/>
<reference evidence="2 3" key="1">
    <citation type="journal article" date="2007" name="Nature">
        <title>Evolution of genes and genomes on the Drosophila phylogeny.</title>
        <authorList>
            <consortium name="Drosophila 12 Genomes Consortium"/>
            <person name="Clark A.G."/>
            <person name="Eisen M.B."/>
            <person name="Smith D.R."/>
            <person name="Bergman C.M."/>
            <person name="Oliver B."/>
            <person name="Markow T.A."/>
            <person name="Kaufman T.C."/>
            <person name="Kellis M."/>
            <person name="Gelbart W."/>
            <person name="Iyer V.N."/>
            <person name="Pollard D.A."/>
            <person name="Sackton T.B."/>
            <person name="Larracuente A.M."/>
            <person name="Singh N.D."/>
            <person name="Abad J.P."/>
            <person name="Abt D.N."/>
            <person name="Adryan B."/>
            <person name="Aguade M."/>
            <person name="Akashi H."/>
            <person name="Anderson W.W."/>
            <person name="Aquadro C.F."/>
            <person name="Ardell D.H."/>
            <person name="Arguello R."/>
            <person name="Artieri C.G."/>
            <person name="Barbash D.A."/>
            <person name="Barker D."/>
            <person name="Barsanti P."/>
            <person name="Batterham P."/>
            <person name="Batzoglou S."/>
            <person name="Begun D."/>
            <person name="Bhutkar A."/>
            <person name="Blanco E."/>
            <person name="Bosak S.A."/>
            <person name="Bradley R.K."/>
            <person name="Brand A.D."/>
            <person name="Brent M.R."/>
            <person name="Brooks A.N."/>
            <person name="Brown R.H."/>
            <person name="Butlin R.K."/>
            <person name="Caggese C."/>
            <person name="Calvi B.R."/>
            <person name="Bernardo de Carvalho A."/>
            <person name="Caspi A."/>
            <person name="Castrezana S."/>
            <person name="Celniker S.E."/>
            <person name="Chang J.L."/>
            <person name="Chapple C."/>
            <person name="Chatterji S."/>
            <person name="Chinwalla A."/>
            <person name="Civetta A."/>
            <person name="Clifton S.W."/>
            <person name="Comeron J.M."/>
            <person name="Costello J.C."/>
            <person name="Coyne J.A."/>
            <person name="Daub J."/>
            <person name="David R.G."/>
            <person name="Delcher A.L."/>
            <person name="Delehaunty K."/>
            <person name="Do C.B."/>
            <person name="Ebling H."/>
            <person name="Edwards K."/>
            <person name="Eickbush T."/>
            <person name="Evans J.D."/>
            <person name="Filipski A."/>
            <person name="Findeiss S."/>
            <person name="Freyhult E."/>
            <person name="Fulton L."/>
            <person name="Fulton R."/>
            <person name="Garcia A.C."/>
            <person name="Gardiner A."/>
            <person name="Garfield D.A."/>
            <person name="Garvin B.E."/>
            <person name="Gibson G."/>
            <person name="Gilbert D."/>
            <person name="Gnerre S."/>
            <person name="Godfrey J."/>
            <person name="Good R."/>
            <person name="Gotea V."/>
            <person name="Gravely B."/>
            <person name="Greenberg A.J."/>
            <person name="Griffiths-Jones S."/>
            <person name="Gross S."/>
            <person name="Guigo R."/>
            <person name="Gustafson E.A."/>
            <person name="Haerty W."/>
            <person name="Hahn M.W."/>
            <person name="Halligan D.L."/>
            <person name="Halpern A.L."/>
            <person name="Halter G.M."/>
            <person name="Han M.V."/>
            <person name="Heger A."/>
            <person name="Hillier L."/>
            <person name="Hinrichs A.S."/>
            <person name="Holmes I."/>
            <person name="Hoskins R.A."/>
            <person name="Hubisz M.J."/>
            <person name="Hultmark D."/>
            <person name="Huntley M.A."/>
            <person name="Jaffe D.B."/>
            <person name="Jagadeeshan S."/>
            <person name="Jeck W.R."/>
            <person name="Johnson J."/>
            <person name="Jones C.D."/>
            <person name="Jordan W.C."/>
            <person name="Karpen G.H."/>
            <person name="Kataoka E."/>
            <person name="Keightley P.D."/>
            <person name="Kheradpour P."/>
            <person name="Kirkness E.F."/>
            <person name="Koerich L.B."/>
            <person name="Kristiansen K."/>
            <person name="Kudrna D."/>
            <person name="Kulathinal R.J."/>
            <person name="Kumar S."/>
            <person name="Kwok R."/>
            <person name="Lander E."/>
            <person name="Langley C.H."/>
            <person name="Lapoint R."/>
            <person name="Lazzaro B.P."/>
            <person name="Lee S.J."/>
            <person name="Levesque L."/>
            <person name="Li R."/>
            <person name="Lin C.F."/>
            <person name="Lin M.F."/>
            <person name="Lindblad-Toh K."/>
            <person name="Llopart A."/>
            <person name="Long M."/>
            <person name="Low L."/>
            <person name="Lozovsky E."/>
            <person name="Lu J."/>
            <person name="Luo M."/>
            <person name="Machado C.A."/>
            <person name="Makalowski W."/>
            <person name="Marzo M."/>
            <person name="Matsuda M."/>
            <person name="Matzkin L."/>
            <person name="McAllister B."/>
            <person name="McBride C.S."/>
            <person name="McKernan B."/>
            <person name="McKernan K."/>
            <person name="Mendez-Lago M."/>
            <person name="Minx P."/>
            <person name="Mollenhauer M.U."/>
            <person name="Montooth K."/>
            <person name="Mount S.M."/>
            <person name="Mu X."/>
            <person name="Myers E."/>
            <person name="Negre B."/>
            <person name="Newfeld S."/>
            <person name="Nielsen R."/>
            <person name="Noor M.A."/>
            <person name="O'Grady P."/>
            <person name="Pachter L."/>
            <person name="Papaceit M."/>
            <person name="Parisi M.J."/>
            <person name="Parisi M."/>
            <person name="Parts L."/>
            <person name="Pedersen J.S."/>
            <person name="Pesole G."/>
            <person name="Phillippy A.M."/>
            <person name="Ponting C.P."/>
            <person name="Pop M."/>
            <person name="Porcelli D."/>
            <person name="Powell J.R."/>
            <person name="Prohaska S."/>
            <person name="Pruitt K."/>
            <person name="Puig M."/>
            <person name="Quesneville H."/>
            <person name="Ram K.R."/>
            <person name="Rand D."/>
            <person name="Rasmussen M.D."/>
            <person name="Reed L.K."/>
            <person name="Reenan R."/>
            <person name="Reily A."/>
            <person name="Remington K.A."/>
            <person name="Rieger T.T."/>
            <person name="Ritchie M.G."/>
            <person name="Robin C."/>
            <person name="Rogers Y.H."/>
            <person name="Rohde C."/>
            <person name="Rozas J."/>
            <person name="Rubenfield M.J."/>
            <person name="Ruiz A."/>
            <person name="Russo S."/>
            <person name="Salzberg S.L."/>
            <person name="Sanchez-Gracia A."/>
            <person name="Saranga D.J."/>
            <person name="Sato H."/>
            <person name="Schaeffer S.W."/>
            <person name="Schatz M.C."/>
            <person name="Schlenke T."/>
            <person name="Schwartz R."/>
            <person name="Segarra C."/>
            <person name="Singh R.S."/>
            <person name="Sirot L."/>
            <person name="Sirota M."/>
            <person name="Sisneros N.B."/>
            <person name="Smith C.D."/>
            <person name="Smith T.F."/>
            <person name="Spieth J."/>
            <person name="Stage D.E."/>
            <person name="Stark A."/>
            <person name="Stephan W."/>
            <person name="Strausberg R.L."/>
            <person name="Strempel S."/>
            <person name="Sturgill D."/>
            <person name="Sutton G."/>
            <person name="Sutton G.G."/>
            <person name="Tao W."/>
            <person name="Teichmann S."/>
            <person name="Tobari Y.N."/>
            <person name="Tomimura Y."/>
            <person name="Tsolas J.M."/>
            <person name="Valente V.L."/>
            <person name="Venter E."/>
            <person name="Venter J.C."/>
            <person name="Vicario S."/>
            <person name="Vieira F.G."/>
            <person name="Vilella A.J."/>
            <person name="Villasante A."/>
            <person name="Walenz B."/>
            <person name="Wang J."/>
            <person name="Wasserman M."/>
            <person name="Watts T."/>
            <person name="Wilson D."/>
            <person name="Wilson R.K."/>
            <person name="Wing R.A."/>
            <person name="Wolfner M.F."/>
            <person name="Wong A."/>
            <person name="Wong G.K."/>
            <person name="Wu C.I."/>
            <person name="Wu G."/>
            <person name="Yamamoto D."/>
            <person name="Yang H.P."/>
            <person name="Yang S.P."/>
            <person name="Yorke J.A."/>
            <person name="Yoshida K."/>
            <person name="Zdobnov E."/>
            <person name="Zhang P."/>
            <person name="Zhang Y."/>
            <person name="Zimin A.V."/>
            <person name="Baldwin J."/>
            <person name="Abdouelleil A."/>
            <person name="Abdulkadir J."/>
            <person name="Abebe A."/>
            <person name="Abera B."/>
            <person name="Abreu J."/>
            <person name="Acer S.C."/>
            <person name="Aftuck L."/>
            <person name="Alexander A."/>
            <person name="An P."/>
            <person name="Anderson E."/>
            <person name="Anderson S."/>
            <person name="Arachi H."/>
            <person name="Azer M."/>
            <person name="Bachantsang P."/>
            <person name="Barry A."/>
            <person name="Bayul T."/>
            <person name="Berlin A."/>
            <person name="Bessette D."/>
            <person name="Bloom T."/>
            <person name="Blye J."/>
            <person name="Boguslavskiy L."/>
            <person name="Bonnet C."/>
            <person name="Boukhgalter B."/>
            <person name="Bourzgui I."/>
            <person name="Brown A."/>
            <person name="Cahill P."/>
            <person name="Channer S."/>
            <person name="Cheshatsang Y."/>
            <person name="Chuda L."/>
            <person name="Citroen M."/>
            <person name="Collymore A."/>
            <person name="Cooke P."/>
            <person name="Costello M."/>
            <person name="D'Aco K."/>
            <person name="Daza R."/>
            <person name="De Haan G."/>
            <person name="DeGray S."/>
            <person name="DeMaso C."/>
            <person name="Dhargay N."/>
            <person name="Dooley K."/>
            <person name="Dooley E."/>
            <person name="Doricent M."/>
            <person name="Dorje P."/>
            <person name="Dorjee K."/>
            <person name="Dupes A."/>
            <person name="Elong R."/>
            <person name="Falk J."/>
            <person name="Farina A."/>
            <person name="Faro S."/>
            <person name="Ferguson D."/>
            <person name="Fisher S."/>
            <person name="Foley C.D."/>
            <person name="Franke A."/>
            <person name="Friedrich D."/>
            <person name="Gadbois L."/>
            <person name="Gearin G."/>
            <person name="Gearin C.R."/>
            <person name="Giannoukos G."/>
            <person name="Goode T."/>
            <person name="Graham J."/>
            <person name="Grandbois E."/>
            <person name="Grewal S."/>
            <person name="Gyaltsen K."/>
            <person name="Hafez N."/>
            <person name="Hagos B."/>
            <person name="Hall J."/>
            <person name="Henson C."/>
            <person name="Hollinger A."/>
            <person name="Honan T."/>
            <person name="Huard M.D."/>
            <person name="Hughes L."/>
            <person name="Hurhula B."/>
            <person name="Husby M.E."/>
            <person name="Kamat A."/>
            <person name="Kanga B."/>
            <person name="Kashin S."/>
            <person name="Khazanovich D."/>
            <person name="Kisner P."/>
            <person name="Lance K."/>
            <person name="Lara M."/>
            <person name="Lee W."/>
            <person name="Lennon N."/>
            <person name="Letendre F."/>
            <person name="LeVine R."/>
            <person name="Lipovsky A."/>
            <person name="Liu X."/>
            <person name="Liu J."/>
            <person name="Liu S."/>
            <person name="Lokyitsang T."/>
            <person name="Lokyitsang Y."/>
            <person name="Lubonja R."/>
            <person name="Lui A."/>
            <person name="MacDonald P."/>
            <person name="Magnisalis V."/>
            <person name="Maru K."/>
            <person name="Matthews C."/>
            <person name="McCusker W."/>
            <person name="McDonough S."/>
            <person name="Mehta T."/>
            <person name="Meldrim J."/>
            <person name="Meneus L."/>
            <person name="Mihai O."/>
            <person name="Mihalev A."/>
            <person name="Mihova T."/>
            <person name="Mittelman R."/>
            <person name="Mlenga V."/>
            <person name="Montmayeur A."/>
            <person name="Mulrain L."/>
            <person name="Navidi A."/>
            <person name="Naylor J."/>
            <person name="Negash T."/>
            <person name="Nguyen T."/>
            <person name="Nguyen N."/>
            <person name="Nicol R."/>
            <person name="Norbu C."/>
            <person name="Norbu N."/>
            <person name="Novod N."/>
            <person name="O'Neill B."/>
            <person name="Osman S."/>
            <person name="Markiewicz E."/>
            <person name="Oyono O.L."/>
            <person name="Patti C."/>
            <person name="Phunkhang P."/>
            <person name="Pierre F."/>
            <person name="Priest M."/>
            <person name="Raghuraman S."/>
            <person name="Rege F."/>
            <person name="Reyes R."/>
            <person name="Rise C."/>
            <person name="Rogov P."/>
            <person name="Ross K."/>
            <person name="Ryan E."/>
            <person name="Settipalli S."/>
            <person name="Shea T."/>
            <person name="Sherpa N."/>
            <person name="Shi L."/>
            <person name="Shih D."/>
            <person name="Sparrow T."/>
            <person name="Spaulding J."/>
            <person name="Stalker J."/>
            <person name="Stange-Thomann N."/>
            <person name="Stavropoulos S."/>
            <person name="Stone C."/>
            <person name="Strader C."/>
            <person name="Tesfaye S."/>
            <person name="Thomson T."/>
            <person name="Thoulutsang Y."/>
            <person name="Thoulutsang D."/>
            <person name="Topham K."/>
            <person name="Topping I."/>
            <person name="Tsamla T."/>
            <person name="Vassiliev H."/>
            <person name="Vo A."/>
            <person name="Wangchuk T."/>
            <person name="Wangdi T."/>
            <person name="Weiand M."/>
            <person name="Wilkinson J."/>
            <person name="Wilson A."/>
            <person name="Yadav S."/>
            <person name="Young G."/>
            <person name="Yu Q."/>
            <person name="Zembek L."/>
            <person name="Zhong D."/>
            <person name="Zimmer A."/>
            <person name="Zwirko Z."/>
            <person name="Jaffe D.B."/>
            <person name="Alvarez P."/>
            <person name="Brockman W."/>
            <person name="Butler J."/>
            <person name="Chin C."/>
            <person name="Gnerre S."/>
            <person name="Grabherr M."/>
            <person name="Kleber M."/>
            <person name="Mauceli E."/>
            <person name="MacCallum I."/>
        </authorList>
    </citation>
    <scope>NUCLEOTIDE SEQUENCE [LARGE SCALE GENOMIC DNA]</scope>
    <source>
        <strain evidence="3">MSH-3 / Tucson 14011-0111.49</strain>
    </source>
</reference>
<dbReference type="EMBL" id="CH479190">
    <property type="protein sequence ID" value="EDW25941.1"/>
    <property type="molecule type" value="Genomic_DNA"/>
</dbReference>
<feature type="compositionally biased region" description="Basic and acidic residues" evidence="1">
    <location>
        <begin position="94"/>
        <end position="106"/>
    </location>
</feature>
<dbReference type="HOGENOM" id="CLU_1827308_0_0_1"/>
<protein>
    <submittedName>
        <fullName evidence="2">GL14406</fullName>
    </submittedName>
</protein>
<dbReference type="OMA" id="KPRCKVI"/>
<name>B4GTS1_DROPE</name>
<sequence length="141" mass="15900">MANTVDHTNKGPQRAAWFFGLDPDGEEFRPVDRVFGPDDPNSDLCSEPLKGLDCAMHDSDWRLKYPIPLPEEPKPRCKVILEDVAPPECPLIKAIREQDEKDKNTETKPNGANTMISNPQKKTPIRAYSSNRTRGGRNRNS</sequence>
<evidence type="ECO:0000313" key="2">
    <source>
        <dbReference type="EMBL" id="EDW25941.1"/>
    </source>
</evidence>